<dbReference type="AlphaFoldDB" id="A0A426RTT1"/>
<feature type="binding site" evidence="2">
    <location>
        <position position="205"/>
    </location>
    <ligand>
        <name>ATP</name>
        <dbReference type="ChEBI" id="CHEBI:30616"/>
    </ligand>
</feature>
<keyword evidence="2" id="KW-0547">Nucleotide-binding</keyword>
<dbReference type="InterPro" id="IPR006283">
    <property type="entry name" value="ThiL-like"/>
</dbReference>
<protein>
    <recommendedName>
        <fullName evidence="2">Thiamine-monophosphate kinase</fullName>
        <shortName evidence="2">TMP kinase</shortName>
        <shortName evidence="2">Thiamine-phosphate kinase</shortName>
        <ecNumber evidence="2">2.7.4.16</ecNumber>
    </recommendedName>
</protein>
<evidence type="ECO:0000256" key="1">
    <source>
        <dbReference type="ARBA" id="ARBA00022977"/>
    </source>
</evidence>
<dbReference type="CDD" id="cd02194">
    <property type="entry name" value="ThiL"/>
    <property type="match status" value="1"/>
</dbReference>
<feature type="binding site" evidence="2">
    <location>
        <position position="70"/>
    </location>
    <ligand>
        <name>Mg(2+)</name>
        <dbReference type="ChEBI" id="CHEBI:18420"/>
        <label>4</label>
    </ligand>
</feature>
<dbReference type="GO" id="GO:0009228">
    <property type="term" value="P:thiamine biosynthetic process"/>
    <property type="evidence" value="ECO:0007669"/>
    <property type="project" value="UniProtKB-KW"/>
</dbReference>
<dbReference type="PANTHER" id="PTHR30270:SF0">
    <property type="entry name" value="THIAMINE-MONOPHOSPHATE KINASE"/>
    <property type="match status" value="1"/>
</dbReference>
<feature type="binding site" evidence="2">
    <location>
        <position position="115"/>
    </location>
    <ligand>
        <name>Mg(2+)</name>
        <dbReference type="ChEBI" id="CHEBI:18420"/>
        <label>1</label>
    </ligand>
</feature>
<keyword evidence="2 5" id="KW-0418">Kinase</keyword>
<feature type="binding site" evidence="2">
    <location>
        <position position="49"/>
    </location>
    <ligand>
        <name>substrate</name>
    </ligand>
</feature>
<feature type="binding site" evidence="2">
    <location>
        <position position="203"/>
    </location>
    <ligand>
        <name>Mg(2+)</name>
        <dbReference type="ChEBI" id="CHEBI:18420"/>
        <label>3</label>
    </ligand>
</feature>
<proteinExistence type="inferred from homology"/>
<feature type="binding site" evidence="2">
    <location>
        <begin position="114"/>
        <end position="115"/>
    </location>
    <ligand>
        <name>ATP</name>
        <dbReference type="ChEBI" id="CHEBI:30616"/>
    </ligand>
</feature>
<dbReference type="RefSeq" id="WP_125230430.1">
    <property type="nucleotide sequence ID" value="NZ_RWJI01000001.1"/>
</dbReference>
<comment type="caution">
    <text evidence="5">The sequence shown here is derived from an EMBL/GenBank/DDBJ whole genome shotgun (WGS) entry which is preliminary data.</text>
</comment>
<dbReference type="GO" id="GO:0009229">
    <property type="term" value="P:thiamine diphosphate biosynthetic process"/>
    <property type="evidence" value="ECO:0007669"/>
    <property type="project" value="UniProtKB-UniRule"/>
</dbReference>
<dbReference type="UniPathway" id="UPA00060">
    <property type="reaction ID" value="UER00142"/>
</dbReference>
<feature type="binding site" evidence="2">
    <location>
        <position position="302"/>
    </location>
    <ligand>
        <name>substrate</name>
    </ligand>
</feature>
<feature type="binding site" evidence="2">
    <location>
        <position position="255"/>
    </location>
    <ligand>
        <name>substrate</name>
    </ligand>
</feature>
<dbReference type="Gene3D" id="3.90.650.10">
    <property type="entry name" value="PurM-like C-terminal domain"/>
    <property type="match status" value="1"/>
</dbReference>
<keyword evidence="2 5" id="KW-0808">Transferase</keyword>
<dbReference type="GO" id="GO:0009030">
    <property type="term" value="F:thiamine-phosphate kinase activity"/>
    <property type="evidence" value="ECO:0007669"/>
    <property type="project" value="UniProtKB-UniRule"/>
</dbReference>
<evidence type="ECO:0000259" key="3">
    <source>
        <dbReference type="Pfam" id="PF00586"/>
    </source>
</evidence>
<dbReference type="HAMAP" id="MF_02128">
    <property type="entry name" value="TMP_kinase"/>
    <property type="match status" value="1"/>
</dbReference>
<accession>A0A426RTT1</accession>
<comment type="catalytic activity">
    <reaction evidence="2">
        <text>thiamine phosphate + ATP = thiamine diphosphate + ADP</text>
        <dbReference type="Rhea" id="RHEA:15913"/>
        <dbReference type="ChEBI" id="CHEBI:30616"/>
        <dbReference type="ChEBI" id="CHEBI:37575"/>
        <dbReference type="ChEBI" id="CHEBI:58937"/>
        <dbReference type="ChEBI" id="CHEBI:456216"/>
        <dbReference type="EC" id="2.7.4.16"/>
    </reaction>
</comment>
<feature type="domain" description="PurM-like C-terminal" evidence="4">
    <location>
        <begin position="147"/>
        <end position="288"/>
    </location>
</feature>
<dbReference type="GO" id="GO:0005524">
    <property type="term" value="F:ATP binding"/>
    <property type="evidence" value="ECO:0007669"/>
    <property type="project" value="UniProtKB-UniRule"/>
</dbReference>
<feature type="domain" description="PurM-like N-terminal" evidence="3">
    <location>
        <begin position="25"/>
        <end position="133"/>
    </location>
</feature>
<feature type="binding site" evidence="2">
    <location>
        <position position="40"/>
    </location>
    <ligand>
        <name>Mg(2+)</name>
        <dbReference type="ChEBI" id="CHEBI:18420"/>
        <label>4</label>
    </ligand>
</feature>
<dbReference type="SUPFAM" id="SSF56042">
    <property type="entry name" value="PurM C-terminal domain-like"/>
    <property type="match status" value="1"/>
</dbReference>
<feature type="binding site" evidence="2">
    <location>
        <position position="26"/>
    </location>
    <ligand>
        <name>Mg(2+)</name>
        <dbReference type="ChEBI" id="CHEBI:18420"/>
        <label>3</label>
    </ligand>
</feature>
<name>A0A426RTT1_9SPHN</name>
<keyword evidence="2" id="KW-0479">Metal-binding</keyword>
<dbReference type="Gene3D" id="3.30.1330.10">
    <property type="entry name" value="PurM-like, N-terminal domain"/>
    <property type="match status" value="1"/>
</dbReference>
<dbReference type="InterPro" id="IPR010918">
    <property type="entry name" value="PurM-like_C_dom"/>
</dbReference>
<dbReference type="SUPFAM" id="SSF55326">
    <property type="entry name" value="PurM N-terminal domain-like"/>
    <property type="match status" value="1"/>
</dbReference>
<dbReference type="PIRSF" id="PIRSF005303">
    <property type="entry name" value="Thiam_monoph_kin"/>
    <property type="match status" value="1"/>
</dbReference>
<feature type="binding site" evidence="2">
    <location>
        <position position="26"/>
    </location>
    <ligand>
        <name>Mg(2+)</name>
        <dbReference type="ChEBI" id="CHEBI:18420"/>
        <label>4</label>
    </ligand>
</feature>
<evidence type="ECO:0000256" key="2">
    <source>
        <dbReference type="HAMAP-Rule" id="MF_02128"/>
    </source>
</evidence>
<dbReference type="OrthoDB" id="9802811at2"/>
<dbReference type="PANTHER" id="PTHR30270">
    <property type="entry name" value="THIAMINE-MONOPHOSPHATE KINASE"/>
    <property type="match status" value="1"/>
</dbReference>
<keyword evidence="6" id="KW-1185">Reference proteome</keyword>
<keyword evidence="2" id="KW-0460">Magnesium</keyword>
<dbReference type="Proteomes" id="UP000268553">
    <property type="component" value="Unassembled WGS sequence"/>
</dbReference>
<comment type="pathway">
    <text evidence="2">Cofactor biosynthesis; thiamine diphosphate biosynthesis; thiamine diphosphate from thiamine phosphate: step 1/1.</text>
</comment>
<feature type="binding site" evidence="2">
    <location>
        <position position="42"/>
    </location>
    <ligand>
        <name>Mg(2+)</name>
        <dbReference type="ChEBI" id="CHEBI:18420"/>
        <label>1</label>
    </ligand>
</feature>
<keyword evidence="1 2" id="KW-0784">Thiamine biosynthesis</keyword>
<dbReference type="InterPro" id="IPR016188">
    <property type="entry name" value="PurM-like_N"/>
</dbReference>
<evidence type="ECO:0000313" key="5">
    <source>
        <dbReference type="EMBL" id="RRQ52413.1"/>
    </source>
</evidence>
<evidence type="ECO:0000313" key="6">
    <source>
        <dbReference type="Proteomes" id="UP000268553"/>
    </source>
</evidence>
<dbReference type="Pfam" id="PF00586">
    <property type="entry name" value="AIRS"/>
    <property type="match status" value="1"/>
</dbReference>
<dbReference type="EC" id="2.7.4.16" evidence="2"/>
<dbReference type="InterPro" id="IPR036921">
    <property type="entry name" value="PurM-like_N_sf"/>
</dbReference>
<dbReference type="InterPro" id="IPR036676">
    <property type="entry name" value="PurM-like_C_sf"/>
</dbReference>
<dbReference type="EMBL" id="RWJI01000001">
    <property type="protein sequence ID" value="RRQ52413.1"/>
    <property type="molecule type" value="Genomic_DNA"/>
</dbReference>
<dbReference type="Pfam" id="PF02769">
    <property type="entry name" value="AIRS_C"/>
    <property type="match status" value="1"/>
</dbReference>
<reference evidence="5 6" key="1">
    <citation type="submission" date="2018-12" db="EMBL/GenBank/DDBJ databases">
        <authorList>
            <person name="Kim S.-J."/>
            <person name="Jung G.-Y."/>
        </authorList>
    </citation>
    <scope>NUCLEOTIDE SEQUENCE [LARGE SCALE GENOMIC DNA]</scope>
    <source>
        <strain evidence="5 6">03SU3-P</strain>
    </source>
</reference>
<feature type="binding site" evidence="2">
    <location>
        <position position="142"/>
    </location>
    <ligand>
        <name>ATP</name>
        <dbReference type="ChEBI" id="CHEBI:30616"/>
    </ligand>
</feature>
<comment type="similarity">
    <text evidence="2">Belongs to the thiamine-monophosphate kinase family.</text>
</comment>
<gene>
    <name evidence="2 5" type="primary">thiL</name>
    <name evidence="5" type="ORF">D7D48_06090</name>
</gene>
<feature type="binding site" evidence="2">
    <location>
        <position position="70"/>
    </location>
    <ligand>
        <name>Mg(2+)</name>
        <dbReference type="ChEBI" id="CHEBI:18420"/>
        <label>3</label>
    </ligand>
</feature>
<comment type="miscellaneous">
    <text evidence="2">Reaction mechanism of ThiL seems to utilize a direct, inline transfer of the gamma-phosphate of ATP to TMP rather than a phosphorylated enzyme intermediate.</text>
</comment>
<feature type="binding site" evidence="2">
    <location>
        <position position="70"/>
    </location>
    <ligand>
        <name>Mg(2+)</name>
        <dbReference type="ChEBI" id="CHEBI:18420"/>
        <label>2</label>
    </ligand>
</feature>
<evidence type="ECO:0000259" key="4">
    <source>
        <dbReference type="Pfam" id="PF02769"/>
    </source>
</evidence>
<comment type="function">
    <text evidence="2">Catalyzes the ATP-dependent phosphorylation of thiamine-monophosphate (TMP) to form thiamine-pyrophosphate (TPP), the active form of vitamin B1.</text>
</comment>
<dbReference type="GO" id="GO:0000287">
    <property type="term" value="F:magnesium ion binding"/>
    <property type="evidence" value="ECO:0007669"/>
    <property type="project" value="UniProtKB-UniRule"/>
</dbReference>
<keyword evidence="2" id="KW-0067">ATP-binding</keyword>
<feature type="binding site" evidence="2">
    <location>
        <position position="42"/>
    </location>
    <ligand>
        <name>Mg(2+)</name>
        <dbReference type="ChEBI" id="CHEBI:18420"/>
        <label>2</label>
    </ligand>
</feature>
<sequence length="305" mass="31917">MTTESSFINLLRGFATDPAARGLLDDVAVIDIGDASLIITHDMMAEGVHFRSNANPADVAWKLLATNLSDLAAKGAAPVGVLLGFMLGDDAWDRSFAAGLKEALAHYNVALLGGDTVANRGDKRALGLTALGRAKHIPVPSRSGAQIGDIVYVTGTLGDALAGFELIDAGFDEVGPLADAFNRPVARLADGQKLAPIVSAMMDVSDGLLLDAERLARASQIGIEIDLARVPLSPLYISYRTDSLESRMQAASWGDDYQLLFTASPEASLSVPATAIGRVISGGGLTLKDGVNPVKLPPTLGYQHQ</sequence>
<dbReference type="NCBIfam" id="TIGR01379">
    <property type="entry name" value="thiL"/>
    <property type="match status" value="1"/>
</dbReference>
<organism evidence="5 6">
    <name type="scientific">Sphingorhabdus wooponensis</name>
    <dbReference type="NCBI Taxonomy" id="940136"/>
    <lineage>
        <taxon>Bacteria</taxon>
        <taxon>Pseudomonadati</taxon>
        <taxon>Pseudomonadota</taxon>
        <taxon>Alphaproteobacteria</taxon>
        <taxon>Sphingomonadales</taxon>
        <taxon>Sphingomonadaceae</taxon>
        <taxon>Sphingorhabdus</taxon>
    </lineage>
</organism>
<comment type="caution">
    <text evidence="2">Lacks conserved residue(s) required for the propagation of feature annotation.</text>
</comment>
<feature type="binding site" evidence="2">
    <location>
        <position position="206"/>
    </location>
    <ligand>
        <name>Mg(2+)</name>
        <dbReference type="ChEBI" id="CHEBI:18420"/>
        <label>5</label>
    </ligand>
</feature>